<feature type="domain" description="Hemerythrin-like" evidence="2">
    <location>
        <begin position="7"/>
        <end position="125"/>
    </location>
</feature>
<feature type="region of interest" description="Disordered" evidence="1">
    <location>
        <begin position="141"/>
        <end position="162"/>
    </location>
</feature>
<accession>A0ABS3XDR5</accession>
<dbReference type="CDD" id="cd12108">
    <property type="entry name" value="Hr-like"/>
    <property type="match status" value="1"/>
</dbReference>
<dbReference type="PANTHER" id="PTHR35585:SF1">
    <property type="entry name" value="HHE DOMAIN PROTEIN (AFU_ORTHOLOGUE AFUA_4G00730)"/>
    <property type="match status" value="1"/>
</dbReference>
<proteinExistence type="predicted"/>
<name>A0ABS3XDR5_9ACTN</name>
<keyword evidence="4" id="KW-1185">Reference proteome</keyword>
<dbReference type="EMBL" id="JADKMA010000073">
    <property type="protein sequence ID" value="MBO8193177.1"/>
    <property type="molecule type" value="Genomic_DNA"/>
</dbReference>
<sequence length="188" mass="20885">MAHGGTVVQELTTDHREVEELFAKIEALPPGHLKRKQYADQATIELVRHSVAEEEYLYPAVRSHVVGGEALADKELEDHKGAERLMKDLEGLGADDPAFDHILTRLIQEVRTHVRDEEGNLFPRLEEVLPRLELTDLGEQVRRAKKTAPTRPHPASPHEPSALKVLAPGVGLVDRARDALSGRGKVQD</sequence>
<organism evidence="3 4">
    <name type="scientific">Streptomyces oryzae</name>
    <dbReference type="NCBI Taxonomy" id="1434886"/>
    <lineage>
        <taxon>Bacteria</taxon>
        <taxon>Bacillati</taxon>
        <taxon>Actinomycetota</taxon>
        <taxon>Actinomycetes</taxon>
        <taxon>Kitasatosporales</taxon>
        <taxon>Streptomycetaceae</taxon>
        <taxon>Streptomyces</taxon>
    </lineage>
</organism>
<dbReference type="Proteomes" id="UP001519064">
    <property type="component" value="Unassembled WGS sequence"/>
</dbReference>
<comment type="caution">
    <text evidence="3">The sequence shown here is derived from an EMBL/GenBank/DDBJ whole genome shotgun (WGS) entry which is preliminary data.</text>
</comment>
<evidence type="ECO:0000259" key="2">
    <source>
        <dbReference type="Pfam" id="PF01814"/>
    </source>
</evidence>
<dbReference type="PANTHER" id="PTHR35585">
    <property type="entry name" value="HHE DOMAIN PROTEIN (AFU_ORTHOLOGUE AFUA_4G00730)"/>
    <property type="match status" value="1"/>
</dbReference>
<reference evidence="3 4" key="1">
    <citation type="submission" date="2020-11" db="EMBL/GenBank/DDBJ databases">
        <title>Streptomyces spirodelae sp. nov., isolated from duckweed.</title>
        <authorList>
            <person name="Saimee Y."/>
            <person name="Duangmal K."/>
        </authorList>
    </citation>
    <scope>NUCLEOTIDE SEQUENCE [LARGE SCALE GENOMIC DNA]</scope>
    <source>
        <strain evidence="3 4">S16-07</strain>
    </source>
</reference>
<protein>
    <submittedName>
        <fullName evidence="3">Hemerythrin domain-containing protein</fullName>
    </submittedName>
</protein>
<dbReference type="InterPro" id="IPR012312">
    <property type="entry name" value="Hemerythrin-like"/>
</dbReference>
<gene>
    <name evidence="3" type="ORF">ITI46_16095</name>
</gene>
<dbReference type="Pfam" id="PF01814">
    <property type="entry name" value="Hemerythrin"/>
    <property type="match status" value="1"/>
</dbReference>
<feature type="non-terminal residue" evidence="3">
    <location>
        <position position="188"/>
    </location>
</feature>
<evidence type="ECO:0000256" key="1">
    <source>
        <dbReference type="SAM" id="MobiDB-lite"/>
    </source>
</evidence>
<dbReference type="RefSeq" id="WP_209240242.1">
    <property type="nucleotide sequence ID" value="NZ_JADKMA010000073.1"/>
</dbReference>
<evidence type="ECO:0000313" key="4">
    <source>
        <dbReference type="Proteomes" id="UP001519064"/>
    </source>
</evidence>
<dbReference type="Gene3D" id="1.20.120.520">
    <property type="entry name" value="nmb1532 protein domain like"/>
    <property type="match status" value="1"/>
</dbReference>
<evidence type="ECO:0000313" key="3">
    <source>
        <dbReference type="EMBL" id="MBO8193177.1"/>
    </source>
</evidence>